<dbReference type="PANTHER" id="PTHR43586:SF8">
    <property type="entry name" value="CYSTEINE DESULFURASE 1, CHLOROPLASTIC"/>
    <property type="match status" value="1"/>
</dbReference>
<dbReference type="InterPro" id="IPR000192">
    <property type="entry name" value="Aminotrans_V_dom"/>
</dbReference>
<sequence>MSLLLERAPSRAPVRPAAPAMERGSAPDRLRRFVGGRSDDAVVLSRTSADLMRLFAAGAPADVVVLAGHPGLPGARIVEPAATIDGTVAALEAELVARPAALVVITASSDVTGEVLPAGRFASAAHRHGARIVVDAEHLVAHRAVSIASWGIDYVLFSSRELDALFDVHVLVGRGDWLAPVAARSEPGGVAVGAVAASAEALVSLGFEELGYREQALHQRLDRGFAAVPGVRRMQNFDDPLDRAGVYAFIVDGHSAVEVVEHLSVRHGVGVCRAQPSGVIRVSTGLGTTVDDVDRLVFAVRALTS</sequence>
<dbReference type="Gene3D" id="3.40.640.10">
    <property type="entry name" value="Type I PLP-dependent aspartate aminotransferase-like (Major domain)"/>
    <property type="match status" value="1"/>
</dbReference>
<dbReference type="PATRIC" id="fig|1136941.3.peg.3645"/>
<dbReference type="AlphaFoldDB" id="A0A0N9N598"/>
<reference evidence="6" key="1">
    <citation type="submission" date="2015-06" db="EMBL/GenBank/DDBJ databases">
        <title>Complete genome sequence and metabolic analysis of phthalate degradation pathway in Gordonia sp. QH-11.</title>
        <authorList>
            <person name="Jin D."/>
            <person name="Kong X."/>
            <person name="Bai Z."/>
        </authorList>
    </citation>
    <scope>NUCLEOTIDE SEQUENCE [LARGE SCALE GENOMIC DNA]</scope>
    <source>
        <strain evidence="6">QH-11</strain>
    </source>
</reference>
<dbReference type="Pfam" id="PF00266">
    <property type="entry name" value="Aminotran_5"/>
    <property type="match status" value="1"/>
</dbReference>
<evidence type="ECO:0000256" key="3">
    <source>
        <dbReference type="SAM" id="MobiDB-lite"/>
    </source>
</evidence>
<keyword evidence="6" id="KW-1185">Reference proteome</keyword>
<dbReference type="InterPro" id="IPR015424">
    <property type="entry name" value="PyrdxlP-dep_Trfase"/>
</dbReference>
<feature type="domain" description="Aminotransferase class V" evidence="4">
    <location>
        <begin position="74"/>
        <end position="190"/>
    </location>
</feature>
<organism evidence="5 6">
    <name type="scientific">Gordonia phthalatica</name>
    <dbReference type="NCBI Taxonomy" id="1136941"/>
    <lineage>
        <taxon>Bacteria</taxon>
        <taxon>Bacillati</taxon>
        <taxon>Actinomycetota</taxon>
        <taxon>Actinomycetes</taxon>
        <taxon>Mycobacteriales</taxon>
        <taxon>Gordoniaceae</taxon>
        <taxon>Gordonia</taxon>
    </lineage>
</organism>
<dbReference type="Proteomes" id="UP000063789">
    <property type="component" value="Chromosome"/>
</dbReference>
<evidence type="ECO:0000256" key="1">
    <source>
        <dbReference type="ARBA" id="ARBA00001933"/>
    </source>
</evidence>
<dbReference type="SUPFAM" id="SSF53383">
    <property type="entry name" value="PLP-dependent transferases"/>
    <property type="match status" value="1"/>
</dbReference>
<dbReference type="Gene3D" id="3.90.1150.10">
    <property type="entry name" value="Aspartate Aminotransferase, domain 1"/>
    <property type="match status" value="1"/>
</dbReference>
<dbReference type="InterPro" id="IPR015422">
    <property type="entry name" value="PyrdxlP-dep_Trfase_small"/>
</dbReference>
<feature type="compositionally biased region" description="Low complexity" evidence="3">
    <location>
        <begin position="10"/>
        <end position="20"/>
    </location>
</feature>
<keyword evidence="2" id="KW-0663">Pyridoxal phosphate</keyword>
<dbReference type="EMBL" id="CP011853">
    <property type="protein sequence ID" value="ALG86012.1"/>
    <property type="molecule type" value="Genomic_DNA"/>
</dbReference>
<accession>A0A0N9N598</accession>
<proteinExistence type="predicted"/>
<dbReference type="STRING" id="1136941.ACH46_17825"/>
<gene>
    <name evidence="5" type="ORF">ACH46_17825</name>
</gene>
<evidence type="ECO:0000313" key="5">
    <source>
        <dbReference type="EMBL" id="ALG86012.1"/>
    </source>
</evidence>
<protein>
    <recommendedName>
        <fullName evidence="4">Aminotransferase class V domain-containing protein</fullName>
    </recommendedName>
</protein>
<dbReference type="RefSeq" id="WP_082399783.1">
    <property type="nucleotide sequence ID" value="NZ_CP011853.1"/>
</dbReference>
<evidence type="ECO:0000256" key="2">
    <source>
        <dbReference type="ARBA" id="ARBA00022898"/>
    </source>
</evidence>
<name>A0A0N9N598_9ACTN</name>
<dbReference type="OrthoDB" id="9804366at2"/>
<comment type="cofactor">
    <cofactor evidence="1">
        <name>pyridoxal 5'-phosphate</name>
        <dbReference type="ChEBI" id="CHEBI:597326"/>
    </cofactor>
</comment>
<feature type="region of interest" description="Disordered" evidence="3">
    <location>
        <begin position="1"/>
        <end position="25"/>
    </location>
</feature>
<dbReference type="InterPro" id="IPR015421">
    <property type="entry name" value="PyrdxlP-dep_Trfase_major"/>
</dbReference>
<dbReference type="KEGG" id="goq:ACH46_17825"/>
<dbReference type="PANTHER" id="PTHR43586">
    <property type="entry name" value="CYSTEINE DESULFURASE"/>
    <property type="match status" value="1"/>
</dbReference>
<reference evidence="5 6" key="2">
    <citation type="journal article" date="2017" name="Int. J. Syst. Evol. Microbiol.">
        <title>Gordonia phthalatica sp. nov., a di-n-butyl phthalate-degrading bacterium isolated from activated sludge.</title>
        <authorList>
            <person name="Jin D."/>
            <person name="Kong X."/>
            <person name="Jia M."/>
            <person name="Yu X."/>
            <person name="Wang X."/>
            <person name="Zhuang X."/>
            <person name="Deng Y."/>
            <person name="Bai Z."/>
        </authorList>
    </citation>
    <scope>NUCLEOTIDE SEQUENCE [LARGE SCALE GENOMIC DNA]</scope>
    <source>
        <strain evidence="5 6">QH-11</strain>
    </source>
</reference>
<evidence type="ECO:0000259" key="4">
    <source>
        <dbReference type="Pfam" id="PF00266"/>
    </source>
</evidence>
<evidence type="ECO:0000313" key="6">
    <source>
        <dbReference type="Proteomes" id="UP000063789"/>
    </source>
</evidence>